<organism evidence="1 2">
    <name type="scientific">Gluconobacter vitians</name>
    <dbReference type="NCBI Taxonomy" id="2728102"/>
    <lineage>
        <taxon>Bacteria</taxon>
        <taxon>Pseudomonadati</taxon>
        <taxon>Pseudomonadota</taxon>
        <taxon>Alphaproteobacteria</taxon>
        <taxon>Acetobacterales</taxon>
        <taxon>Acetobacteraceae</taxon>
        <taxon>Gluconobacter</taxon>
    </lineage>
</organism>
<keyword evidence="2" id="KW-1185">Reference proteome</keyword>
<dbReference type="EMBL" id="JABCQG010000003">
    <property type="protein sequence ID" value="MBF0858179.1"/>
    <property type="molecule type" value="Genomic_DNA"/>
</dbReference>
<dbReference type="RefSeq" id="WP_194258962.1">
    <property type="nucleotide sequence ID" value="NZ_JABCQG010000003.1"/>
</dbReference>
<sequence length="104" mass="11899">MTGNKVWTADDWRAFRQSEKTIAQEDLVSPETERGMKAADGFILTAMRFSAEQFGENVTEATLLRLMRRTLVDIRTIPVLRQYLRGMAERSLVSQAGYGRWEAV</sequence>
<protein>
    <submittedName>
        <fullName evidence="1">Uncharacterized protein</fullName>
    </submittedName>
</protein>
<dbReference type="Proteomes" id="UP000623107">
    <property type="component" value="Unassembled WGS sequence"/>
</dbReference>
<proteinExistence type="predicted"/>
<gene>
    <name evidence="1" type="ORF">HKD24_02995</name>
</gene>
<name>A0ABR9Y3Y5_9PROT</name>
<evidence type="ECO:0000313" key="2">
    <source>
        <dbReference type="Proteomes" id="UP000623107"/>
    </source>
</evidence>
<accession>A0ABR9Y3Y5</accession>
<reference evidence="1" key="1">
    <citation type="submission" date="2020-04" db="EMBL/GenBank/DDBJ databases">
        <authorList>
            <person name="Sombolestani A."/>
        </authorList>
    </citation>
    <scope>NUCLEOTIDE SEQUENCE</scope>
    <source>
        <strain evidence="1">LMG 31484</strain>
    </source>
</reference>
<evidence type="ECO:0000313" key="1">
    <source>
        <dbReference type="EMBL" id="MBF0858179.1"/>
    </source>
</evidence>
<reference evidence="1" key="2">
    <citation type="submission" date="2020-11" db="EMBL/GenBank/DDBJ databases">
        <title>Description of novel Gluconobacter species.</title>
        <authorList>
            <person name="Cleenwerck I."/>
            <person name="Cnockaert M."/>
            <person name="Borremans W."/>
            <person name="Wieme A.D."/>
            <person name="De Vuyst L."/>
            <person name="Vandamme P."/>
        </authorList>
    </citation>
    <scope>NUCLEOTIDE SEQUENCE</scope>
    <source>
        <strain evidence="1">LMG 31484</strain>
    </source>
</reference>
<comment type="caution">
    <text evidence="1">The sequence shown here is derived from an EMBL/GenBank/DDBJ whole genome shotgun (WGS) entry which is preliminary data.</text>
</comment>